<dbReference type="EMBL" id="JH126399">
    <property type="protein sequence ID" value="EGX95789.1"/>
    <property type="molecule type" value="Genomic_DNA"/>
</dbReference>
<gene>
    <name evidence="2" type="ORF">CCM_00443</name>
</gene>
<evidence type="ECO:0000313" key="2">
    <source>
        <dbReference type="EMBL" id="EGX95789.1"/>
    </source>
</evidence>
<name>G3J414_CORMM</name>
<dbReference type="SUPFAM" id="SSF52799">
    <property type="entry name" value="(Phosphotyrosine protein) phosphatases II"/>
    <property type="match status" value="1"/>
</dbReference>
<evidence type="ECO:0000313" key="3">
    <source>
        <dbReference type="Proteomes" id="UP000001610"/>
    </source>
</evidence>
<dbReference type="InterPro" id="IPR029021">
    <property type="entry name" value="Prot-tyrosine_phosphatase-like"/>
</dbReference>
<dbReference type="InParanoid" id="G3J414"/>
<dbReference type="GeneID" id="18162478"/>
<dbReference type="RefSeq" id="XP_006665666.1">
    <property type="nucleotide sequence ID" value="XM_006665603.1"/>
</dbReference>
<dbReference type="VEuPathDB" id="FungiDB:CCM_00443"/>
<dbReference type="Proteomes" id="UP000001610">
    <property type="component" value="Unassembled WGS sequence"/>
</dbReference>
<keyword evidence="3" id="KW-1185">Reference proteome</keyword>
<accession>G3J414</accession>
<dbReference type="AlphaFoldDB" id="G3J414"/>
<evidence type="ECO:0000256" key="1">
    <source>
        <dbReference type="SAM" id="SignalP"/>
    </source>
</evidence>
<reference evidence="2 3" key="1">
    <citation type="journal article" date="2011" name="Genome Biol.">
        <title>Genome sequence of the insect pathogenic fungus Cordyceps militaris, a valued traditional Chinese medicine.</title>
        <authorList>
            <person name="Zheng P."/>
            <person name="Xia Y."/>
            <person name="Xiao G."/>
            <person name="Xiong C."/>
            <person name="Hu X."/>
            <person name="Zhang S."/>
            <person name="Zheng H."/>
            <person name="Huang Y."/>
            <person name="Zhou Y."/>
            <person name="Wang S."/>
            <person name="Zhao G.P."/>
            <person name="Liu X."/>
            <person name="St Leger R.J."/>
            <person name="Wang C."/>
        </authorList>
    </citation>
    <scope>NUCLEOTIDE SEQUENCE [LARGE SCALE GENOMIC DNA]</scope>
    <source>
        <strain evidence="2 3">CM01</strain>
    </source>
</reference>
<feature type="signal peptide" evidence="1">
    <location>
        <begin position="1"/>
        <end position="19"/>
    </location>
</feature>
<protein>
    <recommendedName>
        <fullName evidence="4">Protein-tyrosine phosphatase</fullName>
    </recommendedName>
</protein>
<dbReference type="STRING" id="983644.G3J414"/>
<dbReference type="Gene3D" id="3.90.190.10">
    <property type="entry name" value="Protein tyrosine phosphatase superfamily"/>
    <property type="match status" value="1"/>
</dbReference>
<dbReference type="HOGENOM" id="CLU_927540_0_0_1"/>
<dbReference type="eggNOG" id="ENOG502T71W">
    <property type="taxonomic scope" value="Eukaryota"/>
</dbReference>
<dbReference type="KEGG" id="cmt:CCM_00443"/>
<proteinExistence type="predicted"/>
<feature type="chain" id="PRO_5003445765" description="Protein-tyrosine phosphatase" evidence="1">
    <location>
        <begin position="20"/>
        <end position="300"/>
    </location>
</feature>
<keyword evidence="1" id="KW-0732">Signal</keyword>
<evidence type="ECO:0008006" key="4">
    <source>
        <dbReference type="Google" id="ProtNLM"/>
    </source>
</evidence>
<sequence>MFIQKALLALVGAAAAVHAFTGRANQGRTHSDIACDMITRWTNQNVELPRRGAKEGGIERFEIVKASMSPGDMLARSGAPFYSGNDKSQKITPETIAFFKRPASSTDANAAHMKESLSAAGIAYTPRPVEDFEVPTPEDFQKGWEAFVAHRNGTLVWCGFGWGRTGTMVSALQIQAQHERGEALAFTNSDYSKNHVETAEQMAALNELQERLKKSAAPSTVAPAPAAVTGQPSPKEMEDALCAPADKPNKYGLTEADCRIQVAQCGFEVSKLGPLSNFDPIVACMDKKFLKAASARAIFL</sequence>
<dbReference type="OrthoDB" id="432447at2759"/>
<organism evidence="2 3">
    <name type="scientific">Cordyceps militaris (strain CM01)</name>
    <name type="common">Caterpillar fungus</name>
    <dbReference type="NCBI Taxonomy" id="983644"/>
    <lineage>
        <taxon>Eukaryota</taxon>
        <taxon>Fungi</taxon>
        <taxon>Dikarya</taxon>
        <taxon>Ascomycota</taxon>
        <taxon>Pezizomycotina</taxon>
        <taxon>Sordariomycetes</taxon>
        <taxon>Hypocreomycetidae</taxon>
        <taxon>Hypocreales</taxon>
        <taxon>Cordycipitaceae</taxon>
        <taxon>Cordyceps</taxon>
    </lineage>
</organism>